<evidence type="ECO:0008006" key="16">
    <source>
        <dbReference type="Google" id="ProtNLM"/>
    </source>
</evidence>
<feature type="transmembrane region" description="Helical" evidence="11">
    <location>
        <begin position="651"/>
        <end position="671"/>
    </location>
</feature>
<dbReference type="EMBL" id="CVQH01009446">
    <property type="protein sequence ID" value="CRK18280.1"/>
    <property type="molecule type" value="Genomic_DNA"/>
</dbReference>
<dbReference type="SMART" id="SM00382">
    <property type="entry name" value="AAA"/>
    <property type="match status" value="2"/>
</dbReference>
<comment type="subcellular location">
    <subcellularLocation>
        <location evidence="1">Membrane</location>
        <topology evidence="1">Multi-pass membrane protein</topology>
    </subcellularLocation>
</comment>
<evidence type="ECO:0000256" key="5">
    <source>
        <dbReference type="ARBA" id="ARBA00022741"/>
    </source>
</evidence>
<evidence type="ECO:0000256" key="11">
    <source>
        <dbReference type="SAM" id="Phobius"/>
    </source>
</evidence>
<feature type="transmembrane region" description="Helical" evidence="11">
    <location>
        <begin position="1194"/>
        <end position="1213"/>
    </location>
</feature>
<dbReference type="Proteomes" id="UP000044602">
    <property type="component" value="Unassembled WGS sequence"/>
</dbReference>
<dbReference type="InterPro" id="IPR010929">
    <property type="entry name" value="PDR_CDR_ABC"/>
</dbReference>
<keyword evidence="4 11" id="KW-0812">Transmembrane</keyword>
<feature type="region of interest" description="Disordered" evidence="10">
    <location>
        <begin position="1"/>
        <end position="81"/>
    </location>
</feature>
<dbReference type="GO" id="GO:0016020">
    <property type="term" value="C:membrane"/>
    <property type="evidence" value="ECO:0007669"/>
    <property type="project" value="UniProtKB-SubCell"/>
</dbReference>
<keyword evidence="9" id="KW-0539">Nucleus</keyword>
<feature type="region of interest" description="Disordered" evidence="10">
    <location>
        <begin position="1374"/>
        <end position="1394"/>
    </location>
</feature>
<keyword evidence="15" id="KW-1185">Reference proteome</keyword>
<dbReference type="PANTHER" id="PTHR19241">
    <property type="entry name" value="ATP-BINDING CASSETTE TRANSPORTER"/>
    <property type="match status" value="1"/>
</dbReference>
<keyword evidence="5" id="KW-0547">Nucleotide-binding</keyword>
<dbReference type="InterPro" id="IPR013525">
    <property type="entry name" value="ABC2_TM"/>
</dbReference>
<dbReference type="CDD" id="cd03233">
    <property type="entry name" value="ABCG_PDR_domain1"/>
    <property type="match status" value="1"/>
</dbReference>
<feature type="compositionally biased region" description="Basic and acidic residues" evidence="10">
    <location>
        <begin position="44"/>
        <end position="61"/>
    </location>
</feature>
<name>A0A0G4L9C2_VERLO</name>
<dbReference type="STRING" id="100787.A0A0G4L9C2"/>
<dbReference type="InterPro" id="IPR017871">
    <property type="entry name" value="ABC_transporter-like_CS"/>
</dbReference>
<organism evidence="14 15">
    <name type="scientific">Verticillium longisporum</name>
    <name type="common">Verticillium dahliae var. longisporum</name>
    <dbReference type="NCBI Taxonomy" id="100787"/>
    <lineage>
        <taxon>Eukaryota</taxon>
        <taxon>Fungi</taxon>
        <taxon>Dikarya</taxon>
        <taxon>Ascomycota</taxon>
        <taxon>Pezizomycotina</taxon>
        <taxon>Sordariomycetes</taxon>
        <taxon>Hypocreomycetidae</taxon>
        <taxon>Glomerellales</taxon>
        <taxon>Plectosphaerellaceae</taxon>
        <taxon>Verticillium</taxon>
    </lineage>
</organism>
<feature type="compositionally biased region" description="Polar residues" evidence="10">
    <location>
        <begin position="1380"/>
        <end position="1392"/>
    </location>
</feature>
<accession>A0A0G4L9C2</accession>
<evidence type="ECO:0000313" key="14">
    <source>
        <dbReference type="EMBL" id="CRK18280.1"/>
    </source>
</evidence>
<comment type="similarity">
    <text evidence="2">Belongs to the ABC transporter superfamily. ABCG family. PDR (TC 3.A.1.205) subfamily.</text>
</comment>
<evidence type="ECO:0000256" key="4">
    <source>
        <dbReference type="ARBA" id="ARBA00022692"/>
    </source>
</evidence>
<feature type="region of interest" description="Disordered" evidence="10">
    <location>
        <begin position="836"/>
        <end position="860"/>
    </location>
</feature>
<dbReference type="PROSITE" id="PS00211">
    <property type="entry name" value="ABC_TRANSPORTER_1"/>
    <property type="match status" value="1"/>
</dbReference>
<dbReference type="CDD" id="cd00067">
    <property type="entry name" value="GAL4"/>
    <property type="match status" value="1"/>
</dbReference>
<dbReference type="InterPro" id="IPR001138">
    <property type="entry name" value="Zn2Cys6_DnaBD"/>
</dbReference>
<feature type="transmembrane region" description="Helical" evidence="11">
    <location>
        <begin position="1225"/>
        <end position="1243"/>
    </location>
</feature>
<dbReference type="GO" id="GO:0008270">
    <property type="term" value="F:zinc ion binding"/>
    <property type="evidence" value="ECO:0007669"/>
    <property type="project" value="InterPro"/>
</dbReference>
<feature type="transmembrane region" description="Helical" evidence="11">
    <location>
        <begin position="1249"/>
        <end position="1267"/>
    </location>
</feature>
<feature type="transmembrane region" description="Helical" evidence="11">
    <location>
        <begin position="1073"/>
        <end position="1092"/>
    </location>
</feature>
<reference evidence="14 15" key="1">
    <citation type="submission" date="2015-05" db="EMBL/GenBank/DDBJ databases">
        <authorList>
            <person name="Wang D.B."/>
            <person name="Wang M."/>
        </authorList>
    </citation>
    <scope>NUCLEOTIDE SEQUENCE [LARGE SCALE GENOMIC DNA]</scope>
    <source>
        <strain evidence="14">VL1</strain>
    </source>
</reference>
<keyword evidence="3" id="KW-0813">Transport</keyword>
<dbReference type="Gene3D" id="3.40.50.300">
    <property type="entry name" value="P-loop containing nucleotide triphosphate hydrolases"/>
    <property type="match status" value="2"/>
</dbReference>
<feature type="region of interest" description="Disordered" evidence="10">
    <location>
        <begin position="101"/>
        <end position="123"/>
    </location>
</feature>
<feature type="transmembrane region" description="Helical" evidence="11">
    <location>
        <begin position="543"/>
        <end position="563"/>
    </location>
</feature>
<dbReference type="SUPFAM" id="SSF57701">
    <property type="entry name" value="Zn2/Cys6 DNA-binding domain"/>
    <property type="match status" value="1"/>
</dbReference>
<dbReference type="InterPro" id="IPR003593">
    <property type="entry name" value="AAA+_ATPase"/>
</dbReference>
<evidence type="ECO:0000256" key="1">
    <source>
        <dbReference type="ARBA" id="ARBA00004141"/>
    </source>
</evidence>
<feature type="domain" description="ABC transporter" evidence="13">
    <location>
        <begin position="174"/>
        <end position="430"/>
    </location>
</feature>
<sequence length="1957" mass="216897">MYSAAQGGEALGAAPRSPNGSQQTYVNESDLANHIASDNSRSYLDGHDLGSKDKKAGKGDSGDSTSTSDDDTGNETEMERRHSIVQDLARQYTQHSIVDIQGNPQTLFGSDEPNSKLNPRGEKFSARSWAKTLAKMTTEQGAGFRQAGFCYQNMNVFGYGNETDYQKDVSNVWLEVSGLVKKLTSKSGGQRRIDILQDFDGVVEAGEMLVVLGPPGSGCSTFLKTIAGELNGIHVDDQAYFNYQGMSAREMHKHHKGDAIYTAEVDVHFPQLSVGHTLTFASRARCPNNLPPGITRNQYSDHLRDVVMAMYGISHTINTRVGNEYIRGVSGGERKRVSIAEATLSNAPLQCWDNSTRGLDSANAVEFCKTLRLQSELFGQTCAVSIYQAPQSAYDLFDKVAVLYEGRQIFFGSTKRAKEYFENLGFECPARQTVPDFLTSMTAPSERVVRPGWESRVPRSPDDFAAAWKASQAFRDLQAQIQEYKSVHPVDGVDAEAFRNIKSAVQSKNQRLKSPFILSYPQQVKLCLWRGWQRLLGDPSLTVFQLLANSIMGLIISSLFYNMPQTTSAFYSRGVVLFTAILTNAFSSALEILTQYAQRPIVEKHVRYAFYHASAEAYSSVLVDMPYKIANSIVYNLVIYFMTNLNRDPGAFFFFLLVSFLMVLTMSGIFRSIASLSRTLSQAMVPASILILALVIFTGFVIPVDYMLGWCRWINYIDPVGYGFEALMINEFHNRDFTCNAFVPSSTVAGYEDVSSSNRACSAVGSVPGSDVVNGDTYIQAAYRYEHSHKWRNVGILIAFAIAFHVLYFVASEYISAKKSKGEVLVFRRGALPTTAKGQDDVEGSLSGPLPVTEKPNGKSGDGVIQASTSVFHWNNVCYDVKIKGEPRRILDHVDGWVKPGTLTALMGVSGAGKTTLLDCLADRVSMGVITGEMLVDGKIRDQSFQRKTGYVQQQDLHLETTTTLTNYFERNGADPCTPGENPAEWMLSAIGAAPGSETNVDWHKAWRDSPEYQGVSRELERLKANASPAATDEASGADEKASFREFASPLWGQLLIVTRRVFEQYWRTPSYIYSKFILCCSVALFIGLVFLDAPLSMQGLQNQMFAIFNILTIFGQLVQQQMPHFVTQRALYEVRERPSKTYSWKVFMLSQIIVEIPWNSLMSVFMFICVYYPVGLYKNAEAAGQTTERGGLMWLLFWQFLIFTCTFAHACIAITDTAEAGGNLANVLFMMCLIFCGVLASPDAMPRFWIFMYRVSPFSYLVSAMLSTGLANTRVTCSDVELVSFDPPGNQTCGAYLSDYISSAGGYLTDPSAQSDCNYCPIADTNVFLDAVSASYDNRWRDFGIGMVYIAFNIAASLALYWLSSVSPSQAKKPVHVTTPRNNHMAESSLTPKRRPRVQKSCTECQRRKQKCIIRNDGVPCANCSRRFPPVECTVLRVDAPDGENRAPEYEEQVVSLGVPVSIVSSAGGRHVNYVPAGTSVIRTRRVKPMAKVKARVIAWPDSTDGSTDDACDERTIIGRSSEQHSETLYLDGTGDPDAMVHIRPFGGILTEVCTLNGLRIKQSARHSELLHFYVQIVAPNLVSIDGQSQPKLFLTEVLPWMLQSPLFPSIGMLMASTTQSLEKGVEVTRNSESLAIKARVLTGINEMLKGDFGSVAQEVIRSVINLCVMEWFWGADDSMWAHLRGMKHMINLRSGLRGIKDIVGESIIILTDYEISCCFETELYLQSNDPVLLEEIPIPTSWPDGFDCPLIRSNVSFDDVRAKLGLTEAGARILDDVRFLTTSITEADGGPASIRKIQSTASWIYSRLSNISGKEGGQGEKEMEVADVADMASEAERIEEAVRLAGLIYSWSISSMAQISQFKDGKTLERAYKAMRAVNLTRWKDMPGIFLWIMLVAAPSTKQDTRGRFIRRKMAVAGLSIGFESFGVGISYLRAFWLVQRWIARQGKPAADSLT</sequence>
<dbReference type="InterPro" id="IPR003439">
    <property type="entry name" value="ABC_transporter-like_ATP-bd"/>
</dbReference>
<dbReference type="Pfam" id="PF06422">
    <property type="entry name" value="PDR_CDR"/>
    <property type="match status" value="1"/>
</dbReference>
<dbReference type="Pfam" id="PF01061">
    <property type="entry name" value="ABC2_membrane"/>
    <property type="match status" value="2"/>
</dbReference>
<dbReference type="InterPro" id="IPR036864">
    <property type="entry name" value="Zn2-C6_fun-type_DNA-bd_sf"/>
</dbReference>
<dbReference type="Pfam" id="PF00005">
    <property type="entry name" value="ABC_tran"/>
    <property type="match status" value="2"/>
</dbReference>
<dbReference type="InterPro" id="IPR029481">
    <property type="entry name" value="ABC_trans_N"/>
</dbReference>
<dbReference type="GO" id="GO:0005524">
    <property type="term" value="F:ATP binding"/>
    <property type="evidence" value="ECO:0007669"/>
    <property type="project" value="UniProtKB-KW"/>
</dbReference>
<feature type="transmembrane region" description="Helical" evidence="11">
    <location>
        <begin position="683"/>
        <end position="702"/>
    </location>
</feature>
<evidence type="ECO:0000256" key="7">
    <source>
        <dbReference type="ARBA" id="ARBA00022989"/>
    </source>
</evidence>
<evidence type="ECO:0000313" key="15">
    <source>
        <dbReference type="Proteomes" id="UP000044602"/>
    </source>
</evidence>
<dbReference type="PROSITE" id="PS50048">
    <property type="entry name" value="ZN2_CY6_FUNGAL_2"/>
    <property type="match status" value="1"/>
</dbReference>
<feature type="transmembrane region" description="Helical" evidence="11">
    <location>
        <begin position="575"/>
        <end position="597"/>
    </location>
</feature>
<proteinExistence type="inferred from homology"/>
<dbReference type="InterPro" id="IPR034001">
    <property type="entry name" value="ABCG_PDR_1"/>
</dbReference>
<evidence type="ECO:0000259" key="12">
    <source>
        <dbReference type="PROSITE" id="PS50048"/>
    </source>
</evidence>
<gene>
    <name evidence="14" type="ORF">BN1708_012316</name>
</gene>
<evidence type="ECO:0000256" key="9">
    <source>
        <dbReference type="ARBA" id="ARBA00023242"/>
    </source>
</evidence>
<protein>
    <recommendedName>
        <fullName evidence="16">Zn(2)-C6 fungal-type domain-containing protein</fullName>
    </recommendedName>
</protein>
<dbReference type="FunFam" id="3.40.50.300:FF:000881">
    <property type="entry name" value="ABC multidrug transporter A-1"/>
    <property type="match status" value="1"/>
</dbReference>
<keyword evidence="6" id="KW-0067">ATP-binding</keyword>
<evidence type="ECO:0000256" key="10">
    <source>
        <dbReference type="SAM" id="MobiDB-lite"/>
    </source>
</evidence>
<dbReference type="Pfam" id="PF11951">
    <property type="entry name" value="Fungal_trans_2"/>
    <property type="match status" value="1"/>
</dbReference>
<keyword evidence="8 11" id="KW-0472">Membrane</keyword>
<evidence type="ECO:0000259" key="13">
    <source>
        <dbReference type="PROSITE" id="PS50893"/>
    </source>
</evidence>
<dbReference type="SUPFAM" id="SSF52540">
    <property type="entry name" value="P-loop containing nucleoside triphosphate hydrolases"/>
    <property type="match status" value="2"/>
</dbReference>
<feature type="transmembrane region" description="Helical" evidence="11">
    <location>
        <begin position="794"/>
        <end position="811"/>
    </location>
</feature>
<dbReference type="InterPro" id="IPR021858">
    <property type="entry name" value="Fun_TF"/>
</dbReference>
<dbReference type="Pfam" id="PF14510">
    <property type="entry name" value="ABC_trans_N"/>
    <property type="match status" value="1"/>
</dbReference>
<evidence type="ECO:0000256" key="3">
    <source>
        <dbReference type="ARBA" id="ARBA00022448"/>
    </source>
</evidence>
<evidence type="ECO:0000256" key="2">
    <source>
        <dbReference type="ARBA" id="ARBA00006012"/>
    </source>
</evidence>
<feature type="compositionally biased region" description="Polar residues" evidence="10">
    <location>
        <begin position="18"/>
        <end position="27"/>
    </location>
</feature>
<dbReference type="GO" id="GO:0000981">
    <property type="term" value="F:DNA-binding transcription factor activity, RNA polymerase II-specific"/>
    <property type="evidence" value="ECO:0007669"/>
    <property type="project" value="InterPro"/>
</dbReference>
<feature type="domain" description="Zn(2)-C6 fungal-type" evidence="12">
    <location>
        <begin position="1402"/>
        <end position="1436"/>
    </location>
</feature>
<dbReference type="PROSITE" id="PS50893">
    <property type="entry name" value="ABC_TRANSPORTER_2"/>
    <property type="match status" value="1"/>
</dbReference>
<evidence type="ECO:0000256" key="6">
    <source>
        <dbReference type="ARBA" id="ARBA00022840"/>
    </source>
</evidence>
<dbReference type="GO" id="GO:0140359">
    <property type="term" value="F:ABC-type transporter activity"/>
    <property type="evidence" value="ECO:0007669"/>
    <property type="project" value="InterPro"/>
</dbReference>
<feature type="transmembrane region" description="Helical" evidence="11">
    <location>
        <begin position="1344"/>
        <end position="1364"/>
    </location>
</feature>
<keyword evidence="7 11" id="KW-1133">Transmembrane helix</keyword>
<feature type="transmembrane region" description="Helical" evidence="11">
    <location>
        <begin position="1147"/>
        <end position="1174"/>
    </location>
</feature>
<evidence type="ECO:0000256" key="8">
    <source>
        <dbReference type="ARBA" id="ARBA00023136"/>
    </source>
</evidence>
<dbReference type="InterPro" id="IPR027417">
    <property type="entry name" value="P-loop_NTPase"/>
</dbReference>
<dbReference type="GO" id="GO:0016887">
    <property type="term" value="F:ATP hydrolysis activity"/>
    <property type="evidence" value="ECO:0007669"/>
    <property type="project" value="InterPro"/>
</dbReference>